<keyword evidence="2" id="KW-0479">Metal-binding</keyword>
<reference evidence="9" key="1">
    <citation type="journal article" date="2019" name="Database">
        <title>The radish genome database (RadishGD): an integrated information resource for radish genomics.</title>
        <authorList>
            <person name="Yu H.J."/>
            <person name="Baek S."/>
            <person name="Lee Y.J."/>
            <person name="Cho A."/>
            <person name="Mun J.H."/>
        </authorList>
    </citation>
    <scope>NUCLEOTIDE SEQUENCE [LARGE SCALE GENOMIC DNA]</scope>
    <source>
        <strain evidence="9">cv. WK10039</strain>
    </source>
</reference>
<dbReference type="InterPro" id="IPR012340">
    <property type="entry name" value="NA-bd_OB-fold"/>
</dbReference>
<protein>
    <submittedName>
        <fullName evidence="10">Replication protein A 70 kDa DNA-binding subunit A-like</fullName>
    </submittedName>
</protein>
<dbReference type="GO" id="GO:0003677">
    <property type="term" value="F:DNA binding"/>
    <property type="evidence" value="ECO:0007669"/>
    <property type="project" value="UniProtKB-KW"/>
</dbReference>
<dbReference type="CDD" id="cd04481">
    <property type="entry name" value="RPA1_DBD_B_like"/>
    <property type="match status" value="1"/>
</dbReference>
<gene>
    <name evidence="10" type="primary">LOC108820442</name>
</gene>
<evidence type="ECO:0000313" key="10">
    <source>
        <dbReference type="RefSeq" id="XP_018448885.1"/>
    </source>
</evidence>
<dbReference type="KEGG" id="rsz:108820442"/>
<feature type="domain" description="Replication factor A C-terminal" evidence="8">
    <location>
        <begin position="244"/>
        <end position="363"/>
    </location>
</feature>
<reference evidence="10" key="2">
    <citation type="submission" date="2025-08" db="UniProtKB">
        <authorList>
            <consortium name="RefSeq"/>
        </authorList>
    </citation>
    <scope>IDENTIFICATION</scope>
    <source>
        <tissue evidence="10">Leaf</tissue>
    </source>
</reference>
<dbReference type="InterPro" id="IPR047192">
    <property type="entry name" value="Euk_RPA1_DBD_C"/>
</dbReference>
<keyword evidence="3" id="KW-0863">Zinc-finger</keyword>
<dbReference type="InterPro" id="IPR003871">
    <property type="entry name" value="RFA1B/D_OB_1st"/>
</dbReference>
<keyword evidence="5" id="KW-0238">DNA-binding</keyword>
<comment type="similarity">
    <text evidence="1">Belongs to the replication factor A protein 1 family.</text>
</comment>
<evidence type="ECO:0000259" key="7">
    <source>
        <dbReference type="Pfam" id="PF02721"/>
    </source>
</evidence>
<evidence type="ECO:0000256" key="5">
    <source>
        <dbReference type="ARBA" id="ARBA00023125"/>
    </source>
</evidence>
<accession>A0A6J0KLY7</accession>
<dbReference type="Pfam" id="PF02721">
    <property type="entry name" value="DUF223"/>
    <property type="match status" value="1"/>
</dbReference>
<dbReference type="PANTHER" id="PTHR47165">
    <property type="entry name" value="OS03G0429900 PROTEIN"/>
    <property type="match status" value="1"/>
</dbReference>
<evidence type="ECO:0000259" key="8">
    <source>
        <dbReference type="Pfam" id="PF08646"/>
    </source>
</evidence>
<evidence type="ECO:0000313" key="9">
    <source>
        <dbReference type="Proteomes" id="UP000504610"/>
    </source>
</evidence>
<dbReference type="CDD" id="cd04476">
    <property type="entry name" value="RPA1_DBD_C"/>
    <property type="match status" value="1"/>
</dbReference>
<evidence type="ECO:0000256" key="4">
    <source>
        <dbReference type="ARBA" id="ARBA00022833"/>
    </source>
</evidence>
<dbReference type="RefSeq" id="XP_018448885.1">
    <property type="nucleotide sequence ID" value="XM_018593383.1"/>
</dbReference>
<evidence type="ECO:0000256" key="1">
    <source>
        <dbReference type="ARBA" id="ARBA00005690"/>
    </source>
</evidence>
<dbReference type="OrthoDB" id="1040769at2759"/>
<dbReference type="InterPro" id="IPR013955">
    <property type="entry name" value="Rep_factor-A_C"/>
</dbReference>
<name>A0A6J0KLY7_RAPSA</name>
<evidence type="ECO:0000256" key="3">
    <source>
        <dbReference type="ARBA" id="ARBA00022771"/>
    </source>
</evidence>
<keyword evidence="9" id="KW-1185">Reference proteome</keyword>
<organism evidence="9 10">
    <name type="scientific">Raphanus sativus</name>
    <name type="common">Radish</name>
    <name type="synonym">Raphanus raphanistrum var. sativus</name>
    <dbReference type="NCBI Taxonomy" id="3726"/>
    <lineage>
        <taxon>Eukaryota</taxon>
        <taxon>Viridiplantae</taxon>
        <taxon>Streptophyta</taxon>
        <taxon>Embryophyta</taxon>
        <taxon>Tracheophyta</taxon>
        <taxon>Spermatophyta</taxon>
        <taxon>Magnoliopsida</taxon>
        <taxon>eudicotyledons</taxon>
        <taxon>Gunneridae</taxon>
        <taxon>Pentapetalae</taxon>
        <taxon>rosids</taxon>
        <taxon>malvids</taxon>
        <taxon>Brassicales</taxon>
        <taxon>Brassicaceae</taxon>
        <taxon>Brassiceae</taxon>
        <taxon>Raphanus</taxon>
    </lineage>
</organism>
<keyword evidence="4" id="KW-0862">Zinc</keyword>
<dbReference type="Gene3D" id="2.40.50.140">
    <property type="entry name" value="Nucleic acid-binding proteins"/>
    <property type="match status" value="3"/>
</dbReference>
<feature type="domain" description="Replication protein A 70 kDa DNA-binding subunit B/D first OB fold" evidence="7">
    <location>
        <begin position="1"/>
        <end position="65"/>
    </location>
</feature>
<dbReference type="AlphaFoldDB" id="A0A6J0KLY7"/>
<dbReference type="Pfam" id="PF08646">
    <property type="entry name" value="Rep_fac-A_C"/>
    <property type="match status" value="1"/>
</dbReference>
<feature type="region of interest" description="Disordered" evidence="6">
    <location>
        <begin position="413"/>
        <end position="437"/>
    </location>
</feature>
<dbReference type="GeneID" id="108820442"/>
<dbReference type="SUPFAM" id="SSF50249">
    <property type="entry name" value="Nucleic acid-binding proteins"/>
    <property type="match status" value="3"/>
</dbReference>
<evidence type="ECO:0000256" key="2">
    <source>
        <dbReference type="ARBA" id="ARBA00022723"/>
    </source>
</evidence>
<sequence>MVLADITGNKIQCSCKRSYIKRVQRSLPLGKWKVIENMKISGTGGKFKPTKLSYKMNIINDTVFTDSDHNDDSDFLTLTSFEEILGGSLDTTRLIEILGQAVEIGGVQIIQVHNEDRKRVQFRLRDNNGNELACCLWGSYAERIEQHVEKVNGDNIVCLIRFAKISEFQGEVQITNAFGASLLDLDPTMHEAVEFKEKLRDDVLPLAVVDQNNEKSPIVIDDWDDVGIIMISELHETTQLENVKIVCSIEAIDTDWAWYYFACKKCGKIVTRISRAAKPLFRCAICKANVSKVFPKFKLHLIAEDDSGKCKLVLLGTIAQELIGFQATELWDGSYDDIEDPEILPQPIMDLVGKSFCFGIESSENGSDNFTVSKVWSGDILQKIETESEPVSLVEGGSSSMSSERVMLVDVDSQTSSGDCMTPYSKRKESDNDFPDITSTSKKICTAAVKTEKPSTD</sequence>
<dbReference type="PANTHER" id="PTHR47165:SF4">
    <property type="entry name" value="OS03G0429900 PROTEIN"/>
    <property type="match status" value="1"/>
</dbReference>
<dbReference type="Proteomes" id="UP000504610">
    <property type="component" value="Chromosome 8"/>
</dbReference>
<dbReference type="GO" id="GO:0008270">
    <property type="term" value="F:zinc ion binding"/>
    <property type="evidence" value="ECO:0007669"/>
    <property type="project" value="UniProtKB-KW"/>
</dbReference>
<evidence type="ECO:0000256" key="6">
    <source>
        <dbReference type="SAM" id="MobiDB-lite"/>
    </source>
</evidence>
<proteinExistence type="inferred from homology"/>